<comment type="caution">
    <text evidence="1">The sequence shown here is derived from an EMBL/GenBank/DDBJ whole genome shotgun (WGS) entry which is preliminary data.</text>
</comment>
<evidence type="ECO:0000313" key="2">
    <source>
        <dbReference type="Proteomes" id="UP001057279"/>
    </source>
</evidence>
<keyword evidence="2" id="KW-1185">Reference proteome</keyword>
<dbReference type="Proteomes" id="UP001057279">
    <property type="component" value="Linkage Group LG16"/>
</dbReference>
<evidence type="ECO:0000313" key="1">
    <source>
        <dbReference type="EMBL" id="KAI4571298.1"/>
    </source>
</evidence>
<protein>
    <submittedName>
        <fullName evidence="1">Uncharacterized protein</fullName>
    </submittedName>
</protein>
<name>A0ACB9UIS5_9CETA</name>
<proteinExistence type="predicted"/>
<accession>A0ACB9UIS5</accession>
<dbReference type="EMBL" id="CM043041">
    <property type="protein sequence ID" value="KAI4571298.1"/>
    <property type="molecule type" value="Genomic_DNA"/>
</dbReference>
<reference evidence="1" key="1">
    <citation type="submission" date="2022-03" db="EMBL/GenBank/DDBJ databases">
        <title>Genomic analyses of argali, domestic sheep and their hybrids provide insights into chromosomal evolution, heterosis and genetic basis of agronomic traits.</title>
        <authorList>
            <person name="Li M."/>
        </authorList>
    </citation>
    <scope>NUCLEOTIDE SEQUENCE</scope>
    <source>
        <strain evidence="1">F1 hybrid</strain>
    </source>
</reference>
<gene>
    <name evidence="1" type="ORF">MJG53_013404</name>
</gene>
<organism evidence="1 2">
    <name type="scientific">Ovis ammon polii x Ovis aries</name>
    <dbReference type="NCBI Taxonomy" id="2918886"/>
    <lineage>
        <taxon>Eukaryota</taxon>
        <taxon>Metazoa</taxon>
        <taxon>Chordata</taxon>
        <taxon>Craniata</taxon>
        <taxon>Vertebrata</taxon>
        <taxon>Euteleostomi</taxon>
        <taxon>Mammalia</taxon>
        <taxon>Eutheria</taxon>
        <taxon>Laurasiatheria</taxon>
        <taxon>Artiodactyla</taxon>
        <taxon>Ruminantia</taxon>
        <taxon>Pecora</taxon>
        <taxon>Bovidae</taxon>
        <taxon>Caprinae</taxon>
        <taxon>Ovis</taxon>
    </lineage>
</organism>
<sequence>MTPSMQFPMGPACIFLRKGIAEKQRERPLGPDEIEELREAFLEFDKDRDGFISCKDLGNLMRTMGYMPTEMELIELGQQIRMNLGGRVDFDDFVELMTPKLLAETAGMIGVQEMRDAFKEFDANGDGEITLVELQQAMQRLLGDKLTSQEISEVVQEADINGDGTVDFEDTYLPTMETVTHLPEVKEGKCFFPFRYRDGIFYDCVQFKVKHKWCSLNETYEGYWKYCSEEDVQDSIYKNSNINNHLLKGCKEQYPVPIDLHRCGIVGRKNSLRNGFNTLNGDGQNLQYPNSKGNRLYSVMELLKERKSIHWALKSDADLIVRISPPFPVFHNYSCIFPFMYDDIIYYNCISVRSDYAWCSIDKIFQGTNWLIETVCLIYSKGDPKWVQSEPIWDRSPWVETKVGYELLKEKEGPRLISSHLPIQLFPKSFFKSKAKMIYLIRNPRDVFVSGYFFWRSAKFVKRPQSLEQYFDWFVEGNVIFGSWFDHIRGWMSMRDKENFLILSYEEMKWDTRSTVEKICRFLGKKLEPEELNSVLKNSSFQAMKENNMSNYSLLKGQYFEENGQLLRKGTNWLIETVCLIYSKGDPKWVQSEPIWDRSPWVETKTGYELLKEKEGPRLISSHLPIQLFPKSFFKSKAKMVYLVRNPRDVFVSGYFFWRSAKFVKRPQSLEQYFEWFIQGNMPFGSWFDHTRGWMSMRDKENFLVLSYEEMKWDTRSTVEKICQFLGKKLEPEELNSVLKNSSFQVMKENNMSNFSLLKGQYLEENGHLLRKGMTGDWKNYFTVAQAETFDKLFREKMADLPQELFPWE</sequence>